<evidence type="ECO:0000256" key="1">
    <source>
        <dbReference type="SAM" id="Phobius"/>
    </source>
</evidence>
<comment type="caution">
    <text evidence="3">The sequence shown here is derived from an EMBL/GenBank/DDBJ whole genome shotgun (WGS) entry which is preliminary data.</text>
</comment>
<dbReference type="EMBL" id="JAVRHU010000002">
    <property type="protein sequence ID" value="MDT0621967.1"/>
    <property type="molecule type" value="Genomic_DNA"/>
</dbReference>
<evidence type="ECO:0000313" key="3">
    <source>
        <dbReference type="EMBL" id="MDT0621967.1"/>
    </source>
</evidence>
<keyword evidence="1" id="KW-0472">Membrane</keyword>
<organism evidence="3 4">
    <name type="scientific">Croceitalea vernalis</name>
    <dbReference type="NCBI Taxonomy" id="3075599"/>
    <lineage>
        <taxon>Bacteria</taxon>
        <taxon>Pseudomonadati</taxon>
        <taxon>Bacteroidota</taxon>
        <taxon>Flavobacteriia</taxon>
        <taxon>Flavobacteriales</taxon>
        <taxon>Flavobacteriaceae</taxon>
        <taxon>Croceitalea</taxon>
    </lineage>
</organism>
<name>A0ABU3BIH4_9FLAO</name>
<feature type="transmembrane region" description="Helical" evidence="1">
    <location>
        <begin position="21"/>
        <end position="43"/>
    </location>
</feature>
<protein>
    <submittedName>
        <fullName evidence="3">2TM domain-containing protein</fullName>
    </submittedName>
</protein>
<reference evidence="3 4" key="1">
    <citation type="submission" date="2023-09" db="EMBL/GenBank/DDBJ databases">
        <authorList>
            <person name="Rey-Velasco X."/>
        </authorList>
    </citation>
    <scope>NUCLEOTIDE SEQUENCE [LARGE SCALE GENOMIC DNA]</scope>
    <source>
        <strain evidence="3 4">P007</strain>
    </source>
</reference>
<dbReference type="Proteomes" id="UP001250662">
    <property type="component" value="Unassembled WGS sequence"/>
</dbReference>
<feature type="transmembrane region" description="Helical" evidence="1">
    <location>
        <begin position="49"/>
        <end position="66"/>
    </location>
</feature>
<keyword evidence="1" id="KW-0812">Transmembrane</keyword>
<sequence length="94" mass="11261">MENYNESKYLRAKKNVEEIKAFYGRVIRGIVAILIVGAINYYLNEWQRPWFLWVVFGVSLSLFIRASKIYGLNMIFGKDWEERKIKEFIEKGDF</sequence>
<dbReference type="Pfam" id="PF13239">
    <property type="entry name" value="2TM"/>
    <property type="match status" value="1"/>
</dbReference>
<evidence type="ECO:0000313" key="4">
    <source>
        <dbReference type="Proteomes" id="UP001250662"/>
    </source>
</evidence>
<gene>
    <name evidence="3" type="ORF">RM520_10025</name>
</gene>
<keyword evidence="1" id="KW-1133">Transmembrane helix</keyword>
<keyword evidence="4" id="KW-1185">Reference proteome</keyword>
<feature type="domain" description="2TM" evidence="2">
    <location>
        <begin position="11"/>
        <end position="90"/>
    </location>
</feature>
<evidence type="ECO:0000259" key="2">
    <source>
        <dbReference type="Pfam" id="PF13239"/>
    </source>
</evidence>
<proteinExistence type="predicted"/>
<dbReference type="RefSeq" id="WP_311385580.1">
    <property type="nucleotide sequence ID" value="NZ_JAVRHU010000002.1"/>
</dbReference>
<dbReference type="InterPro" id="IPR025698">
    <property type="entry name" value="2TM_dom"/>
</dbReference>
<accession>A0ABU3BIH4</accession>